<dbReference type="AlphaFoldDB" id="A0A3B4YNT8"/>
<protein>
    <submittedName>
        <fullName evidence="1">Uncharacterized protein</fullName>
    </submittedName>
</protein>
<dbReference type="Ensembl" id="ENSSLDT00000030717.1">
    <property type="protein sequence ID" value="ENSSLDP00000029853.1"/>
    <property type="gene ID" value="ENSSLDG00000023020.1"/>
</dbReference>
<reference evidence="1" key="1">
    <citation type="submission" date="2025-08" db="UniProtKB">
        <authorList>
            <consortium name="Ensembl"/>
        </authorList>
    </citation>
    <scope>IDENTIFICATION</scope>
</reference>
<organism evidence="1 2">
    <name type="scientific">Seriola lalandi dorsalis</name>
    <dbReference type="NCBI Taxonomy" id="1841481"/>
    <lineage>
        <taxon>Eukaryota</taxon>
        <taxon>Metazoa</taxon>
        <taxon>Chordata</taxon>
        <taxon>Craniata</taxon>
        <taxon>Vertebrata</taxon>
        <taxon>Euteleostomi</taxon>
        <taxon>Actinopterygii</taxon>
        <taxon>Neopterygii</taxon>
        <taxon>Teleostei</taxon>
        <taxon>Neoteleostei</taxon>
        <taxon>Acanthomorphata</taxon>
        <taxon>Carangaria</taxon>
        <taxon>Carangiformes</taxon>
        <taxon>Carangidae</taxon>
        <taxon>Seriola</taxon>
    </lineage>
</organism>
<proteinExistence type="predicted"/>
<evidence type="ECO:0000313" key="2">
    <source>
        <dbReference type="Proteomes" id="UP000261360"/>
    </source>
</evidence>
<dbReference type="Proteomes" id="UP000261360">
    <property type="component" value="Unplaced"/>
</dbReference>
<accession>A0A3B4YNT8</accession>
<evidence type="ECO:0000313" key="1">
    <source>
        <dbReference type="Ensembl" id="ENSSLDP00000029853.1"/>
    </source>
</evidence>
<sequence>MIQKLLMMETCSYTTLSSATLLYRATMTLTVFGMEWIHRVHEMFTAAVPKKAQ</sequence>
<keyword evidence="2" id="KW-1185">Reference proteome</keyword>
<reference evidence="1" key="2">
    <citation type="submission" date="2025-09" db="UniProtKB">
        <authorList>
            <consortium name="Ensembl"/>
        </authorList>
    </citation>
    <scope>IDENTIFICATION</scope>
</reference>
<name>A0A3B4YNT8_SERLL</name>